<evidence type="ECO:0000256" key="4">
    <source>
        <dbReference type="ARBA" id="ARBA00023065"/>
    </source>
</evidence>
<dbReference type="RefSeq" id="WP_168149040.1">
    <property type="nucleotide sequence ID" value="NZ_JAAVXB010000009.1"/>
</dbReference>
<protein>
    <recommendedName>
        <fullName evidence="5">Calx-beta domain-containing protein</fullName>
    </recommendedName>
</protein>
<evidence type="ECO:0000259" key="5">
    <source>
        <dbReference type="SMART" id="SM00237"/>
    </source>
</evidence>
<gene>
    <name evidence="6" type="ORF">G7Y82_15485</name>
</gene>
<dbReference type="GO" id="GO:0007154">
    <property type="term" value="P:cell communication"/>
    <property type="evidence" value="ECO:0007669"/>
    <property type="project" value="InterPro"/>
</dbReference>
<evidence type="ECO:0000313" key="6">
    <source>
        <dbReference type="EMBL" id="NKF23720.1"/>
    </source>
</evidence>
<sequence>MTGIKTAHQCPTPATTIFGPTRRRSWIGAILLLIATPVLATPSPGTLLYSVPFGDADATNRYPDVAIAPDGSFVTAWLIPGGQVWAQHFAAGGTPRGDAFQVGTTAGNSLEGLPSIAFDADGGYAIGWITSAMGYKLALYDADDQLRTALPQALVNSGTLFSARLAMDAQGNLAVASLVRAADQQSHSVRIRHIEADGTRGADTQLDDHSTGILLDVASNASGATVVVWGHSDADADGNTEWQILAQRLNADGTPLGAPIPVNPQPSPTTLDKPVVAVDALGAFVVAWRKPSPSGDLLARRFDASGTALGDPWVVNTPDSTDIFSNFEFYPSIAMRPQGDFAIAWVGGSGPRVHTRLYGADGNSIGAEHPAMISTSAPSAAMDRDGNVVVASENWTGAGFGQVQRFASTEDIDLNAALQGSRATAAAGQEIDYTLFIDNRHAAATETVPGQSTGLTADVSLSGAAFDNANGPGWTCSGTGPVHCRYEAVIAPGGTAAALTIAARAAPGVAAATASARINGDQYDRNAGNDLATTSTSVDSGTVLPGSVQFGAANYSVAENGGAAVVTVSRIGGSDGDISVHVRTADHEALAGSDYGAVDLTLNWPDGDAAPQTISVPIIDDQTAEPSKTFALSLDTPSGGATLGAPITSTVTILDDDAPPAAAHGTIAFSTASYSAAEGAQGELVVLRTNGSDGVASVDFTTSGGNAVDGQDYTAVSGALTWADGDDTPKRILVPTTDNSTVEPDRTVNVTLNHAQGATLDTPAGATLTIVNDDFAPTEPIVVKDSGGGAFGTLSLLILAGFGLLRRRAG</sequence>
<keyword evidence="2" id="KW-0677">Repeat</keyword>
<dbReference type="PANTHER" id="PTHR11878">
    <property type="entry name" value="SODIUM/CALCIUM EXCHANGER"/>
    <property type="match status" value="1"/>
</dbReference>
<name>A0A970B7I9_9GAMM</name>
<evidence type="ECO:0000313" key="7">
    <source>
        <dbReference type="Proteomes" id="UP000653472"/>
    </source>
</evidence>
<evidence type="ECO:0000256" key="3">
    <source>
        <dbReference type="ARBA" id="ARBA00022837"/>
    </source>
</evidence>
<dbReference type="AlphaFoldDB" id="A0A970B7I9"/>
<keyword evidence="4" id="KW-0406">Ion transport</keyword>
<dbReference type="GO" id="GO:0030001">
    <property type="term" value="P:metal ion transport"/>
    <property type="evidence" value="ECO:0007669"/>
    <property type="project" value="TreeGrafter"/>
</dbReference>
<dbReference type="Proteomes" id="UP000653472">
    <property type="component" value="Unassembled WGS sequence"/>
</dbReference>
<feature type="domain" description="Calx-beta" evidence="5">
    <location>
        <begin position="649"/>
        <end position="753"/>
    </location>
</feature>
<dbReference type="SMART" id="SM00237">
    <property type="entry name" value="Calx_beta"/>
    <property type="match status" value="2"/>
</dbReference>
<feature type="domain" description="Calx-beta" evidence="5">
    <location>
        <begin position="533"/>
        <end position="635"/>
    </location>
</feature>
<dbReference type="SUPFAM" id="SSF141072">
    <property type="entry name" value="CalX-like"/>
    <property type="match status" value="2"/>
</dbReference>
<reference evidence="6" key="1">
    <citation type="submission" date="2020-03" db="EMBL/GenBank/DDBJ databases">
        <title>Solimonas marina sp. nov., isolated from deep seawater of the Pacific Ocean.</title>
        <authorList>
            <person name="Liu X."/>
            <person name="Lai Q."/>
            <person name="Sun F."/>
            <person name="Gai Y."/>
            <person name="Li G."/>
            <person name="Shao Z."/>
        </authorList>
    </citation>
    <scope>NUCLEOTIDE SEQUENCE</scope>
    <source>
        <strain evidence="6">C16B3</strain>
    </source>
</reference>
<dbReference type="GO" id="GO:0016020">
    <property type="term" value="C:membrane"/>
    <property type="evidence" value="ECO:0007669"/>
    <property type="project" value="InterPro"/>
</dbReference>
<comment type="caution">
    <text evidence="6">The sequence shown here is derived from an EMBL/GenBank/DDBJ whole genome shotgun (WGS) entry which is preliminary data.</text>
</comment>
<dbReference type="InterPro" id="IPR003644">
    <property type="entry name" value="Calx_beta"/>
</dbReference>
<keyword evidence="3" id="KW-0106">Calcium</keyword>
<dbReference type="Gene3D" id="2.60.40.2030">
    <property type="match status" value="2"/>
</dbReference>
<dbReference type="Pfam" id="PF03160">
    <property type="entry name" value="Calx-beta"/>
    <property type="match status" value="2"/>
</dbReference>
<evidence type="ECO:0000256" key="1">
    <source>
        <dbReference type="ARBA" id="ARBA00022729"/>
    </source>
</evidence>
<dbReference type="InterPro" id="IPR051171">
    <property type="entry name" value="CaCA"/>
</dbReference>
<dbReference type="EMBL" id="JAAVXB010000009">
    <property type="protein sequence ID" value="NKF23720.1"/>
    <property type="molecule type" value="Genomic_DNA"/>
</dbReference>
<proteinExistence type="predicted"/>
<organism evidence="6 7">
    <name type="scientific">Solimonas marina</name>
    <dbReference type="NCBI Taxonomy" id="2714601"/>
    <lineage>
        <taxon>Bacteria</taxon>
        <taxon>Pseudomonadati</taxon>
        <taxon>Pseudomonadota</taxon>
        <taxon>Gammaproteobacteria</taxon>
        <taxon>Nevskiales</taxon>
        <taxon>Nevskiaceae</taxon>
        <taxon>Solimonas</taxon>
    </lineage>
</organism>
<dbReference type="PANTHER" id="PTHR11878:SF65">
    <property type="entry name" value="NA_CA-EXCHANGE PROTEIN, ISOFORM G"/>
    <property type="match status" value="1"/>
</dbReference>
<keyword evidence="7" id="KW-1185">Reference proteome</keyword>
<dbReference type="InterPro" id="IPR038081">
    <property type="entry name" value="CalX-like_sf"/>
</dbReference>
<accession>A0A970B7I9</accession>
<keyword evidence="1" id="KW-0732">Signal</keyword>
<keyword evidence="4" id="KW-0813">Transport</keyword>
<evidence type="ECO:0000256" key="2">
    <source>
        <dbReference type="ARBA" id="ARBA00022737"/>
    </source>
</evidence>